<accession>A0A8J3D5Z6</accession>
<gene>
    <name evidence="2" type="ORF">GCM10007390_09600</name>
</gene>
<comment type="caution">
    <text evidence="2">The sequence shown here is derived from an EMBL/GenBank/DDBJ whole genome shotgun (WGS) entry which is preliminary data.</text>
</comment>
<sequence>MKLFCPIAIALVMSIPAVHAQNYGVKTLPAPAADSLSFRINKGFNLGVSLGGSYVFGRLYEAGISPIDNKMYLDPARRSAFLMSTALAIPLSKGELGGSYFRKYDERGHVYGPVYFVPYGLYLVATVNLATFHDAMGGGVFNQRVDGGLGLGYRLNRDLMLSLTFEKLSIRQPRSFLFDYAGQIIPVNGQPLTALDAADNSYFKTNYFSSLAIKLIYLFNKPQP</sequence>
<feature type="signal peptide" evidence="1">
    <location>
        <begin position="1"/>
        <end position="20"/>
    </location>
</feature>
<dbReference type="AlphaFoldDB" id="A0A8J3D5Z6"/>
<keyword evidence="1" id="KW-0732">Signal</keyword>
<dbReference type="RefSeq" id="WP_189563196.1">
    <property type="nucleotide sequence ID" value="NZ_BMXF01000001.1"/>
</dbReference>
<keyword evidence="3" id="KW-1185">Reference proteome</keyword>
<dbReference type="EMBL" id="BMXF01000001">
    <property type="protein sequence ID" value="GHB58202.1"/>
    <property type="molecule type" value="Genomic_DNA"/>
</dbReference>
<evidence type="ECO:0000256" key="1">
    <source>
        <dbReference type="SAM" id="SignalP"/>
    </source>
</evidence>
<feature type="chain" id="PRO_5035144506" description="Outer membrane protein beta-barrel domain-containing protein" evidence="1">
    <location>
        <begin position="21"/>
        <end position="224"/>
    </location>
</feature>
<proteinExistence type="predicted"/>
<evidence type="ECO:0008006" key="4">
    <source>
        <dbReference type="Google" id="ProtNLM"/>
    </source>
</evidence>
<protein>
    <recommendedName>
        <fullName evidence="4">Outer membrane protein beta-barrel domain-containing protein</fullName>
    </recommendedName>
</protein>
<reference evidence="2 3" key="1">
    <citation type="journal article" date="2014" name="Int. J. Syst. Evol. Microbiol.">
        <title>Complete genome sequence of Corynebacterium casei LMG S-19264T (=DSM 44701T), isolated from a smear-ripened cheese.</title>
        <authorList>
            <consortium name="US DOE Joint Genome Institute (JGI-PGF)"/>
            <person name="Walter F."/>
            <person name="Albersmeier A."/>
            <person name="Kalinowski J."/>
            <person name="Ruckert C."/>
        </authorList>
    </citation>
    <scope>NUCLEOTIDE SEQUENCE [LARGE SCALE GENOMIC DNA]</scope>
    <source>
        <strain evidence="2 3">KCTC 12866</strain>
    </source>
</reference>
<evidence type="ECO:0000313" key="3">
    <source>
        <dbReference type="Proteomes" id="UP000598271"/>
    </source>
</evidence>
<name>A0A8J3D5Z6_9BACT</name>
<organism evidence="2 3">
    <name type="scientific">Persicitalea jodogahamensis</name>
    <dbReference type="NCBI Taxonomy" id="402147"/>
    <lineage>
        <taxon>Bacteria</taxon>
        <taxon>Pseudomonadati</taxon>
        <taxon>Bacteroidota</taxon>
        <taxon>Cytophagia</taxon>
        <taxon>Cytophagales</taxon>
        <taxon>Spirosomataceae</taxon>
        <taxon>Persicitalea</taxon>
    </lineage>
</organism>
<dbReference type="Proteomes" id="UP000598271">
    <property type="component" value="Unassembled WGS sequence"/>
</dbReference>
<evidence type="ECO:0000313" key="2">
    <source>
        <dbReference type="EMBL" id="GHB58202.1"/>
    </source>
</evidence>